<dbReference type="EMBL" id="BGPR01018076">
    <property type="protein sequence ID" value="GBN78192.1"/>
    <property type="molecule type" value="Genomic_DNA"/>
</dbReference>
<feature type="region of interest" description="Disordered" evidence="1">
    <location>
        <begin position="114"/>
        <end position="146"/>
    </location>
</feature>
<keyword evidence="3" id="KW-1185">Reference proteome</keyword>
<reference evidence="2 3" key="1">
    <citation type="journal article" date="2019" name="Sci. Rep.">
        <title>Orb-weaving spider Araneus ventricosus genome elucidates the spidroin gene catalogue.</title>
        <authorList>
            <person name="Kono N."/>
            <person name="Nakamura H."/>
            <person name="Ohtoshi R."/>
            <person name="Moran D.A.P."/>
            <person name="Shinohara A."/>
            <person name="Yoshida Y."/>
            <person name="Fujiwara M."/>
            <person name="Mori M."/>
            <person name="Tomita M."/>
            <person name="Arakawa K."/>
        </authorList>
    </citation>
    <scope>NUCLEOTIDE SEQUENCE [LARGE SCALE GENOMIC DNA]</scope>
</reference>
<comment type="caution">
    <text evidence="2">The sequence shown here is derived from an EMBL/GenBank/DDBJ whole genome shotgun (WGS) entry which is preliminary data.</text>
</comment>
<dbReference type="Proteomes" id="UP000499080">
    <property type="component" value="Unassembled WGS sequence"/>
</dbReference>
<dbReference type="AlphaFoldDB" id="A0A4Y2RQU4"/>
<proteinExistence type="predicted"/>
<protein>
    <submittedName>
        <fullName evidence="2">Uncharacterized protein</fullName>
    </submittedName>
</protein>
<gene>
    <name evidence="2" type="ORF">AVEN_20714_1</name>
</gene>
<evidence type="ECO:0000313" key="3">
    <source>
        <dbReference type="Proteomes" id="UP000499080"/>
    </source>
</evidence>
<accession>A0A4Y2RQU4</accession>
<organism evidence="2 3">
    <name type="scientific">Araneus ventricosus</name>
    <name type="common">Orbweaver spider</name>
    <name type="synonym">Epeira ventricosa</name>
    <dbReference type="NCBI Taxonomy" id="182803"/>
    <lineage>
        <taxon>Eukaryota</taxon>
        <taxon>Metazoa</taxon>
        <taxon>Ecdysozoa</taxon>
        <taxon>Arthropoda</taxon>
        <taxon>Chelicerata</taxon>
        <taxon>Arachnida</taxon>
        <taxon>Araneae</taxon>
        <taxon>Araneomorphae</taxon>
        <taxon>Entelegynae</taxon>
        <taxon>Araneoidea</taxon>
        <taxon>Araneidae</taxon>
        <taxon>Araneus</taxon>
    </lineage>
</organism>
<name>A0A4Y2RQU4_ARAVE</name>
<evidence type="ECO:0000256" key="1">
    <source>
        <dbReference type="SAM" id="MobiDB-lite"/>
    </source>
</evidence>
<sequence>MIEATPQHLLDCAALMYDDLLKRPDFVLELKRRTLNDLTPALHEDETLFYRFSKGKAYHLSYQSTVIITNPEVATGDRGGPVVRSRLRDWRASDSKSDASPVLLNLSSKVSSPDGEVRKLGDGVPPQLLSSSSDYGSTRRGPSQNYPRMASKWGVNIIELII</sequence>
<feature type="compositionally biased region" description="Polar residues" evidence="1">
    <location>
        <begin position="128"/>
        <end position="146"/>
    </location>
</feature>
<evidence type="ECO:0000313" key="2">
    <source>
        <dbReference type="EMBL" id="GBN78192.1"/>
    </source>
</evidence>